<comment type="caution">
    <text evidence="11">The sequence shown here is derived from an EMBL/GenBank/DDBJ whole genome shotgun (WGS) entry which is preliminary data.</text>
</comment>
<sequence length="424" mass="45507">MSTIARPRARNTALVLAAAAVLIGINPSAPASARIPPRTGFEQRAGSSWTTEAEETSFLTTVRQRSSRVAVERIGTTRKGRPLRLVRVGEPRENVLLLICSQHGDEPAGREACLTTIRDLAFGEDPATRRLLARTTVLVVPTANPDGLAAGTRGNSENADINRDHIVLRTAEARAIAAVLRDRQPDIVYDLHEFLGDEPYYTRDLLTLWPRHPGVDPAVRAASKSLARTDVRAAAERAGFTTGDYGIWIDPRTGVPVRQVAGDGQERILRNTVGLKHALGVLAETRVNPAPPGPATNRRRVRAQLTALHGALAFTTRNVTAVEAATTAARAGDGGTGPLAVGGADNAPPRRGETITDLPCGYRLDPTEYARASERLALHGIEVHPRKDGAFVPLRQPLRSLVPLLLDARAAHPLAAAVPLRRCP</sequence>
<accession>A0A7K0CAT0</accession>
<evidence type="ECO:0000256" key="2">
    <source>
        <dbReference type="ARBA" id="ARBA00005988"/>
    </source>
</evidence>
<dbReference type="CDD" id="cd06242">
    <property type="entry name" value="M14-like"/>
    <property type="match status" value="1"/>
</dbReference>
<feature type="domain" description="Peptidase M14" evidence="10">
    <location>
        <begin position="48"/>
        <end position="286"/>
    </location>
</feature>
<dbReference type="Pfam" id="PF00246">
    <property type="entry name" value="Peptidase_M14"/>
    <property type="match status" value="1"/>
</dbReference>
<evidence type="ECO:0000259" key="10">
    <source>
        <dbReference type="PROSITE" id="PS52035"/>
    </source>
</evidence>
<evidence type="ECO:0000256" key="1">
    <source>
        <dbReference type="ARBA" id="ARBA00001947"/>
    </source>
</evidence>
<evidence type="ECO:0000256" key="6">
    <source>
        <dbReference type="ARBA" id="ARBA00023049"/>
    </source>
</evidence>
<evidence type="ECO:0000256" key="4">
    <source>
        <dbReference type="ARBA" id="ARBA00022801"/>
    </source>
</evidence>
<evidence type="ECO:0000313" key="12">
    <source>
        <dbReference type="Proteomes" id="UP000466345"/>
    </source>
</evidence>
<keyword evidence="12" id="KW-1185">Reference proteome</keyword>
<dbReference type="InterPro" id="IPR000834">
    <property type="entry name" value="Peptidase_M14"/>
</dbReference>
<comment type="caution">
    <text evidence="7">Lacks conserved residue(s) required for the propagation of feature annotation.</text>
</comment>
<feature type="signal peptide" evidence="9">
    <location>
        <begin position="1"/>
        <end position="33"/>
    </location>
</feature>
<keyword evidence="5" id="KW-0862">Zinc</keyword>
<dbReference type="Proteomes" id="UP000466345">
    <property type="component" value="Unassembled WGS sequence"/>
</dbReference>
<comment type="cofactor">
    <cofactor evidence="1">
        <name>Zn(2+)</name>
        <dbReference type="ChEBI" id="CHEBI:29105"/>
    </cofactor>
</comment>
<dbReference type="PANTHER" id="PTHR11705">
    <property type="entry name" value="PROTEASE FAMILY M14 CARBOXYPEPTIDASE A,B"/>
    <property type="match status" value="1"/>
</dbReference>
<dbReference type="SMART" id="SM00631">
    <property type="entry name" value="Zn_pept"/>
    <property type="match status" value="1"/>
</dbReference>
<dbReference type="GO" id="GO:0005615">
    <property type="term" value="C:extracellular space"/>
    <property type="evidence" value="ECO:0007669"/>
    <property type="project" value="TreeGrafter"/>
</dbReference>
<dbReference type="AlphaFoldDB" id="A0A7K0CAT0"/>
<dbReference type="PANTHER" id="PTHR11705:SF143">
    <property type="entry name" value="SLL0236 PROTEIN"/>
    <property type="match status" value="1"/>
</dbReference>
<evidence type="ECO:0000256" key="8">
    <source>
        <dbReference type="SAM" id="MobiDB-lite"/>
    </source>
</evidence>
<dbReference type="GO" id="GO:0008270">
    <property type="term" value="F:zinc ion binding"/>
    <property type="evidence" value="ECO:0007669"/>
    <property type="project" value="InterPro"/>
</dbReference>
<evidence type="ECO:0000256" key="9">
    <source>
        <dbReference type="SAM" id="SignalP"/>
    </source>
</evidence>
<evidence type="ECO:0000256" key="7">
    <source>
        <dbReference type="PROSITE-ProRule" id="PRU01379"/>
    </source>
</evidence>
<evidence type="ECO:0000313" key="11">
    <source>
        <dbReference type="EMBL" id="MQY10557.1"/>
    </source>
</evidence>
<proteinExistence type="inferred from homology"/>
<keyword evidence="6" id="KW-0482">Metalloprotease</keyword>
<reference evidence="11 12" key="1">
    <citation type="submission" date="2019-10" db="EMBL/GenBank/DDBJ databases">
        <title>Streptomyces smaragdinus sp. nov. and Streptomyces fabii sp. nov., isolated from the gut of fungus growing-termite Macrotermes natalensis.</title>
        <authorList>
            <person name="Schwitalla J."/>
            <person name="Benndorf R."/>
            <person name="Martin K."/>
            <person name="De Beer W."/>
            <person name="Kaster A.-K."/>
            <person name="Vollmers J."/>
            <person name="Poulsen M."/>
            <person name="Beemelmanns C."/>
        </authorList>
    </citation>
    <scope>NUCLEOTIDE SEQUENCE [LARGE SCALE GENOMIC DNA]</scope>
    <source>
        <strain evidence="11 12">RB5</strain>
    </source>
</reference>
<dbReference type="SUPFAM" id="SSF53187">
    <property type="entry name" value="Zn-dependent exopeptidases"/>
    <property type="match status" value="1"/>
</dbReference>
<keyword evidence="3" id="KW-0645">Protease</keyword>
<organism evidence="11 12">
    <name type="scientific">Streptomyces smaragdinus</name>
    <dbReference type="NCBI Taxonomy" id="2585196"/>
    <lineage>
        <taxon>Bacteria</taxon>
        <taxon>Bacillati</taxon>
        <taxon>Actinomycetota</taxon>
        <taxon>Actinomycetes</taxon>
        <taxon>Kitasatosporales</taxon>
        <taxon>Streptomycetaceae</taxon>
        <taxon>Streptomyces</taxon>
    </lineage>
</organism>
<dbReference type="PROSITE" id="PS52035">
    <property type="entry name" value="PEPTIDASE_M14"/>
    <property type="match status" value="1"/>
</dbReference>
<protein>
    <recommendedName>
        <fullName evidence="10">Peptidase M14 domain-containing protein</fullName>
    </recommendedName>
</protein>
<comment type="similarity">
    <text evidence="2 7">Belongs to the peptidase M14 family.</text>
</comment>
<dbReference type="GO" id="GO:0006508">
    <property type="term" value="P:proteolysis"/>
    <property type="evidence" value="ECO:0007669"/>
    <property type="project" value="UniProtKB-KW"/>
</dbReference>
<dbReference type="GO" id="GO:0004181">
    <property type="term" value="F:metallocarboxypeptidase activity"/>
    <property type="evidence" value="ECO:0007669"/>
    <property type="project" value="InterPro"/>
</dbReference>
<keyword evidence="9" id="KW-0732">Signal</keyword>
<gene>
    <name evidence="11" type="ORF">SRB5_06680</name>
</gene>
<feature type="chain" id="PRO_5029718210" description="Peptidase M14 domain-containing protein" evidence="9">
    <location>
        <begin position="34"/>
        <end position="424"/>
    </location>
</feature>
<keyword evidence="4" id="KW-0378">Hydrolase</keyword>
<name>A0A7K0CAT0_9ACTN</name>
<dbReference type="Gene3D" id="3.40.630.10">
    <property type="entry name" value="Zn peptidases"/>
    <property type="match status" value="1"/>
</dbReference>
<dbReference type="EMBL" id="WEGJ01000001">
    <property type="protein sequence ID" value="MQY10557.1"/>
    <property type="molecule type" value="Genomic_DNA"/>
</dbReference>
<evidence type="ECO:0000256" key="3">
    <source>
        <dbReference type="ARBA" id="ARBA00022670"/>
    </source>
</evidence>
<feature type="region of interest" description="Disordered" evidence="8">
    <location>
        <begin position="336"/>
        <end position="355"/>
    </location>
</feature>
<evidence type="ECO:0000256" key="5">
    <source>
        <dbReference type="ARBA" id="ARBA00022833"/>
    </source>
</evidence>